<accession>A0ABM4BHF4</accession>
<organism evidence="1 2">
    <name type="scientific">Hydra vulgaris</name>
    <name type="common">Hydra</name>
    <name type="synonym">Hydra attenuata</name>
    <dbReference type="NCBI Taxonomy" id="6087"/>
    <lineage>
        <taxon>Eukaryota</taxon>
        <taxon>Metazoa</taxon>
        <taxon>Cnidaria</taxon>
        <taxon>Hydrozoa</taxon>
        <taxon>Hydroidolina</taxon>
        <taxon>Anthoathecata</taxon>
        <taxon>Aplanulata</taxon>
        <taxon>Hydridae</taxon>
        <taxon>Hydra</taxon>
    </lineage>
</organism>
<sequence>MTKRTILISGCSGAGKSFTGDYLEMMCGFHHVDGDTFMISKEPEHVEWKTNLIKAFYEYWFDEKSAPRELWEPYYQGVADLVKKALESNSDVVVSISVYNREVRDFFRSQFPHYIFILLNLSEDELVRRHIKRFEAFAESQSKTIEEVYQEIYKEPYSMDNYLKQTKRILKGLQPIAEDEVLSFSIDVSDEMYKTLHDVLQLPPPQAIIPIEDIAKKNYKRWKNCPLRSYHRAPRKSIYKEVHLPNRCRKTNPKVGLEPQTLGF</sequence>
<keyword evidence="1" id="KW-1185">Reference proteome</keyword>
<dbReference type="Pfam" id="PF13238">
    <property type="entry name" value="AAA_18"/>
    <property type="match status" value="1"/>
</dbReference>
<dbReference type="Proteomes" id="UP001652625">
    <property type="component" value="Chromosome 03"/>
</dbReference>
<dbReference type="InterPro" id="IPR027417">
    <property type="entry name" value="P-loop_NTPase"/>
</dbReference>
<evidence type="ECO:0000313" key="2">
    <source>
        <dbReference type="RefSeq" id="XP_065648451.1"/>
    </source>
</evidence>
<reference evidence="2" key="1">
    <citation type="submission" date="2025-08" db="UniProtKB">
        <authorList>
            <consortium name="RefSeq"/>
        </authorList>
    </citation>
    <scope>IDENTIFICATION</scope>
</reference>
<dbReference type="SUPFAM" id="SSF52540">
    <property type="entry name" value="P-loop containing nucleoside triphosphate hydrolases"/>
    <property type="match status" value="1"/>
</dbReference>
<evidence type="ECO:0000313" key="1">
    <source>
        <dbReference type="Proteomes" id="UP001652625"/>
    </source>
</evidence>
<dbReference type="GeneID" id="101236463"/>
<proteinExistence type="predicted"/>
<dbReference type="Gene3D" id="3.40.50.300">
    <property type="entry name" value="P-loop containing nucleotide triphosphate hydrolases"/>
    <property type="match status" value="1"/>
</dbReference>
<protein>
    <submittedName>
        <fullName evidence="2">Uncharacterized protein LOC101236463 isoform X2</fullName>
    </submittedName>
</protein>
<name>A0ABM4BHF4_HYDVU</name>
<gene>
    <name evidence="2" type="primary">LOC101236463</name>
</gene>
<dbReference type="RefSeq" id="XP_065648451.1">
    <property type="nucleotide sequence ID" value="XM_065792379.1"/>
</dbReference>